<dbReference type="Proteomes" id="UP000637513">
    <property type="component" value="Unassembled WGS sequence"/>
</dbReference>
<dbReference type="SMART" id="SM00382">
    <property type="entry name" value="AAA"/>
    <property type="match status" value="1"/>
</dbReference>
<evidence type="ECO:0000256" key="2">
    <source>
        <dbReference type="ARBA" id="ARBA00022741"/>
    </source>
</evidence>
<dbReference type="Pfam" id="PF22667">
    <property type="entry name" value="Lon_lid"/>
    <property type="match status" value="1"/>
</dbReference>
<dbReference type="SUPFAM" id="SSF52540">
    <property type="entry name" value="P-loop containing nucleoside triphosphate hydrolases"/>
    <property type="match status" value="1"/>
</dbReference>
<gene>
    <name evidence="9" type="primary">lon</name>
    <name evidence="9" type="ORF">H8700_09765</name>
</gene>
<evidence type="ECO:0000256" key="5">
    <source>
        <dbReference type="ARBA" id="ARBA00022840"/>
    </source>
</evidence>
<dbReference type="InterPro" id="IPR008269">
    <property type="entry name" value="Lon_proteolytic"/>
</dbReference>
<dbReference type="InterPro" id="IPR027417">
    <property type="entry name" value="P-loop_NTPase"/>
</dbReference>
<dbReference type="Gene3D" id="1.20.5.5270">
    <property type="match status" value="1"/>
</dbReference>
<evidence type="ECO:0000256" key="1">
    <source>
        <dbReference type="ARBA" id="ARBA00022670"/>
    </source>
</evidence>
<dbReference type="Gene3D" id="3.40.50.300">
    <property type="entry name" value="P-loop containing nucleotide triphosphate hydrolases"/>
    <property type="match status" value="1"/>
</dbReference>
<dbReference type="InterPro" id="IPR014721">
    <property type="entry name" value="Ribsml_uS5_D2-typ_fold_subgr"/>
</dbReference>
<evidence type="ECO:0000256" key="6">
    <source>
        <dbReference type="PROSITE-ProRule" id="PRU01122"/>
    </source>
</evidence>
<keyword evidence="3 6" id="KW-0378">Hydrolase</keyword>
<dbReference type="InterPro" id="IPR003959">
    <property type="entry name" value="ATPase_AAA_core"/>
</dbReference>
<dbReference type="Gene3D" id="1.20.58.1480">
    <property type="match status" value="1"/>
</dbReference>
<keyword evidence="2 7" id="KW-0547">Nucleotide-binding</keyword>
<reference evidence="9 10" key="1">
    <citation type="submission" date="2020-08" db="EMBL/GenBank/DDBJ databases">
        <title>Genome public.</title>
        <authorList>
            <person name="Liu C."/>
            <person name="Sun Q."/>
        </authorList>
    </citation>
    <scope>NUCLEOTIDE SEQUENCE [LARGE SCALE GENOMIC DNA]</scope>
    <source>
        <strain evidence="9 10">BX3</strain>
    </source>
</reference>
<evidence type="ECO:0000313" key="9">
    <source>
        <dbReference type="EMBL" id="MBC8557992.1"/>
    </source>
</evidence>
<dbReference type="InterPro" id="IPR003593">
    <property type="entry name" value="AAA+_ATPase"/>
</dbReference>
<dbReference type="SUPFAM" id="SSF54211">
    <property type="entry name" value="Ribosomal protein S5 domain 2-like"/>
    <property type="match status" value="1"/>
</dbReference>
<dbReference type="Pfam" id="PF05362">
    <property type="entry name" value="Lon_C"/>
    <property type="match status" value="1"/>
</dbReference>
<organism evidence="9 10">
    <name type="scientific">Jutongia hominis</name>
    <dbReference type="NCBI Taxonomy" id="2763664"/>
    <lineage>
        <taxon>Bacteria</taxon>
        <taxon>Bacillati</taxon>
        <taxon>Bacillota</taxon>
        <taxon>Clostridia</taxon>
        <taxon>Lachnospirales</taxon>
        <taxon>Lachnospiraceae</taxon>
        <taxon>Jutongia</taxon>
    </lineage>
</organism>
<comment type="similarity">
    <text evidence="6 7">Belongs to the peptidase S16 family.</text>
</comment>
<dbReference type="InterPro" id="IPR008268">
    <property type="entry name" value="Peptidase_S16_AS"/>
</dbReference>
<feature type="active site" evidence="6">
    <location>
        <position position="665"/>
    </location>
</feature>
<dbReference type="EMBL" id="JACRSW010000032">
    <property type="protein sequence ID" value="MBC8557992.1"/>
    <property type="molecule type" value="Genomic_DNA"/>
</dbReference>
<dbReference type="InterPro" id="IPR004815">
    <property type="entry name" value="Lon_bac/euk-typ"/>
</dbReference>
<dbReference type="Pfam" id="PF00004">
    <property type="entry name" value="AAA"/>
    <property type="match status" value="1"/>
</dbReference>
<dbReference type="Gene3D" id="3.30.230.10">
    <property type="match status" value="1"/>
</dbReference>
<comment type="catalytic activity">
    <reaction evidence="6">
        <text>Hydrolysis of proteins in presence of ATP.</text>
        <dbReference type="EC" id="3.4.21.53"/>
    </reaction>
</comment>
<dbReference type="Gene3D" id="1.10.8.60">
    <property type="match status" value="1"/>
</dbReference>
<evidence type="ECO:0000259" key="8">
    <source>
        <dbReference type="PROSITE" id="PS51786"/>
    </source>
</evidence>
<keyword evidence="5 7" id="KW-0067">ATP-binding</keyword>
<feature type="active site" evidence="6">
    <location>
        <position position="708"/>
    </location>
</feature>
<dbReference type="GO" id="GO:0004252">
    <property type="term" value="F:serine-type endopeptidase activity"/>
    <property type="evidence" value="ECO:0007669"/>
    <property type="project" value="UniProtKB-EC"/>
</dbReference>
<dbReference type="InterPro" id="IPR003111">
    <property type="entry name" value="Lon_prtase_N"/>
</dbReference>
<evidence type="ECO:0000256" key="3">
    <source>
        <dbReference type="ARBA" id="ARBA00022801"/>
    </source>
</evidence>
<dbReference type="PRINTS" id="PR00830">
    <property type="entry name" value="ENDOLAPTASE"/>
</dbReference>
<dbReference type="PANTHER" id="PTHR10046">
    <property type="entry name" value="ATP DEPENDENT LON PROTEASE FAMILY MEMBER"/>
    <property type="match status" value="1"/>
</dbReference>
<keyword evidence="1 6" id="KW-0645">Protease</keyword>
<dbReference type="InterPro" id="IPR027065">
    <property type="entry name" value="Lon_Prtase"/>
</dbReference>
<dbReference type="NCBIfam" id="TIGR00763">
    <property type="entry name" value="lon"/>
    <property type="match status" value="1"/>
</dbReference>
<sequence length="762" mass="84694">MLVIPVYDTLILSNIQINVQEEVFSEQEIENIKEEDEFIIVPIKTQKSRSTLAAEDFYDVGILATASTFTNNEGTQLFAVDTKERVKITALTFSEGRVDAGYEVLQDIPDISEKEEKDYFDAFKHYAEEVIKGYPGAPMLRGLIRRWKSLNEAATNMGSYLDIDSKERFTILSSDSLKERYELILEGIKRLVGSSSVKRDIEDKMSKEQEDSYKVMAIKKQLKYLEKELQGLEGDSSSDEEKFEQKIAQSDMPQEAKKEANRVLKRMKMEGGHGSEYGTLYDYLDFMTSLSWKASKQENVDIAKARKILDRDHFGLEKVKERILEQIAVNSLKGKQAGSILLFVGAPGTGKTSMGQSIAHALGREYVRISLGGVHDEAEIRGHRRTYVGAMPGRIMEGIKRSGVSNPVVVLDEIDKLAKDYRSDPSSALLEVLDPEQNHTFMDHYLNVPYDLSQVFFLCTANTLDGIPRPLLDRMEVISLSGYTPMEKYHIGRKYLLPKAIEDAGLQKGQVTITQGALKKIIANYTMEAGVRGLKKQLDKICRYSAIQILEKESEKISIKEKDLQEILGNKKASHDEALKKQIPGVATGLAWTQVGGEILFIESVQTEGSGKIQITGQLGDVMKESAEIAYTLVKSHFADSGFAFDKKDVHIHVPEGATPKDGPSAGVTLFTALASLVLKKPVKKKLAMTGEVSLRGEVLPIGGLPEKLMAAQRAGITTVLIPKKNEEDLKEVPEEITGKLSIIPVETIAQVAKESMGVVMK</sequence>
<keyword evidence="4 6" id="KW-0720">Serine protease</keyword>
<proteinExistence type="inferred from homology"/>
<dbReference type="InterPro" id="IPR020568">
    <property type="entry name" value="Ribosomal_Su5_D2-typ_SF"/>
</dbReference>
<dbReference type="CDD" id="cd19500">
    <property type="entry name" value="RecA-like_Lon"/>
    <property type="match status" value="1"/>
</dbReference>
<dbReference type="PIRSF" id="PIRSF001174">
    <property type="entry name" value="Lon_proteas"/>
    <property type="match status" value="1"/>
</dbReference>
<protein>
    <recommendedName>
        <fullName evidence="6">endopeptidase La</fullName>
        <ecNumber evidence="6">3.4.21.53</ecNumber>
    </recommendedName>
</protein>
<accession>A0ABR7MXM6</accession>
<name>A0ABR7MXM6_9FIRM</name>
<dbReference type="EC" id="3.4.21.53" evidence="6"/>
<feature type="domain" description="Lon proteolytic" evidence="8">
    <location>
        <begin position="581"/>
        <end position="759"/>
    </location>
</feature>
<keyword evidence="10" id="KW-1185">Reference proteome</keyword>
<comment type="caution">
    <text evidence="9">The sequence shown here is derived from an EMBL/GenBank/DDBJ whole genome shotgun (WGS) entry which is preliminary data.</text>
</comment>
<dbReference type="PROSITE" id="PS01046">
    <property type="entry name" value="LON_SER"/>
    <property type="match status" value="1"/>
</dbReference>
<evidence type="ECO:0000256" key="7">
    <source>
        <dbReference type="RuleBase" id="RU000591"/>
    </source>
</evidence>
<evidence type="ECO:0000313" key="10">
    <source>
        <dbReference type="Proteomes" id="UP000637513"/>
    </source>
</evidence>
<dbReference type="Pfam" id="PF02190">
    <property type="entry name" value="LON_substr_bdg"/>
    <property type="match status" value="1"/>
</dbReference>
<dbReference type="InterPro" id="IPR054594">
    <property type="entry name" value="Lon_lid"/>
</dbReference>
<dbReference type="PROSITE" id="PS51786">
    <property type="entry name" value="LON_PROTEOLYTIC"/>
    <property type="match status" value="1"/>
</dbReference>
<evidence type="ECO:0000256" key="4">
    <source>
        <dbReference type="ARBA" id="ARBA00022825"/>
    </source>
</evidence>
<dbReference type="RefSeq" id="WP_249305435.1">
    <property type="nucleotide sequence ID" value="NZ_JACRSW010000032.1"/>
</dbReference>